<sequence>MYTPRKEEDAGERATNITWNKGMADVKRKQGEILIAGAYLTVERRSLFIIVVAAAAAAAALEIKHGYKKVASASTSSSMFLSFQKLEGYLAQQWSPLHELGKDSVFVATSDNLGVVVGRWWHLMVDKPVLYDLGDGVIHITLGSSFFTSQGSLLSSSVYFDNH</sequence>
<dbReference type="AlphaFoldDB" id="A0AAD5G6F9"/>
<evidence type="ECO:0000313" key="2">
    <source>
        <dbReference type="Proteomes" id="UP001206925"/>
    </source>
</evidence>
<dbReference type="Proteomes" id="UP001206925">
    <property type="component" value="Unassembled WGS sequence"/>
</dbReference>
<organism evidence="1 2">
    <name type="scientific">Ambrosia artemisiifolia</name>
    <name type="common">Common ragweed</name>
    <dbReference type="NCBI Taxonomy" id="4212"/>
    <lineage>
        <taxon>Eukaryota</taxon>
        <taxon>Viridiplantae</taxon>
        <taxon>Streptophyta</taxon>
        <taxon>Embryophyta</taxon>
        <taxon>Tracheophyta</taxon>
        <taxon>Spermatophyta</taxon>
        <taxon>Magnoliopsida</taxon>
        <taxon>eudicotyledons</taxon>
        <taxon>Gunneridae</taxon>
        <taxon>Pentapetalae</taxon>
        <taxon>asterids</taxon>
        <taxon>campanulids</taxon>
        <taxon>Asterales</taxon>
        <taxon>Asteraceae</taxon>
        <taxon>Asteroideae</taxon>
        <taxon>Heliantheae alliance</taxon>
        <taxon>Heliantheae</taxon>
        <taxon>Ambrosia</taxon>
    </lineage>
</organism>
<proteinExistence type="predicted"/>
<name>A0AAD5G6F9_AMBAR</name>
<reference evidence="1" key="1">
    <citation type="submission" date="2022-06" db="EMBL/GenBank/DDBJ databases">
        <title>Uncovering the hologenomic basis of an extraordinary plant invasion.</title>
        <authorList>
            <person name="Bieker V.C."/>
            <person name="Martin M.D."/>
            <person name="Gilbert T."/>
            <person name="Hodgins K."/>
            <person name="Battlay P."/>
            <person name="Petersen B."/>
            <person name="Wilson J."/>
        </authorList>
    </citation>
    <scope>NUCLEOTIDE SEQUENCE</scope>
    <source>
        <strain evidence="1">AA19_3_7</strain>
        <tissue evidence="1">Leaf</tissue>
    </source>
</reference>
<accession>A0AAD5G6F9</accession>
<gene>
    <name evidence="1" type="ORF">M8C21_019441</name>
</gene>
<comment type="caution">
    <text evidence="1">The sequence shown here is derived from an EMBL/GenBank/DDBJ whole genome shotgun (WGS) entry which is preliminary data.</text>
</comment>
<keyword evidence="2" id="KW-1185">Reference proteome</keyword>
<dbReference type="EMBL" id="JAMZMK010011071">
    <property type="protein sequence ID" value="KAI7729103.1"/>
    <property type="molecule type" value="Genomic_DNA"/>
</dbReference>
<evidence type="ECO:0000313" key="1">
    <source>
        <dbReference type="EMBL" id="KAI7729103.1"/>
    </source>
</evidence>
<protein>
    <submittedName>
        <fullName evidence="1">Uncharacterized protein</fullName>
    </submittedName>
</protein>